<dbReference type="Pfam" id="PF00155">
    <property type="entry name" value="Aminotran_1_2"/>
    <property type="match status" value="1"/>
</dbReference>
<dbReference type="SUPFAM" id="SSF53383">
    <property type="entry name" value="PLP-dependent transferases"/>
    <property type="match status" value="1"/>
</dbReference>
<comment type="caution">
    <text evidence="8">The sequence shown here is derived from an EMBL/GenBank/DDBJ whole genome shotgun (WGS) entry which is preliminary data.</text>
</comment>
<evidence type="ECO:0000256" key="2">
    <source>
        <dbReference type="ARBA" id="ARBA00013187"/>
    </source>
</evidence>
<organism evidence="8 9">
    <name type="scientific">Patulibacter brassicae</name>
    <dbReference type="NCBI Taxonomy" id="1705717"/>
    <lineage>
        <taxon>Bacteria</taxon>
        <taxon>Bacillati</taxon>
        <taxon>Actinomycetota</taxon>
        <taxon>Thermoleophilia</taxon>
        <taxon>Solirubrobacterales</taxon>
        <taxon>Patulibacteraceae</taxon>
        <taxon>Patulibacter</taxon>
    </lineage>
</organism>
<evidence type="ECO:0000256" key="6">
    <source>
        <dbReference type="RuleBase" id="RU003693"/>
    </source>
</evidence>
<dbReference type="EC" id="2.3.1.47" evidence="2"/>
<comment type="similarity">
    <text evidence="6">Belongs to the class-II pyridoxal-phosphate-dependent aminotransferase family.</text>
</comment>
<proteinExistence type="inferred from homology"/>
<keyword evidence="4 6" id="KW-0663">Pyridoxal phosphate</keyword>
<dbReference type="GO" id="GO:0008483">
    <property type="term" value="F:transaminase activity"/>
    <property type="evidence" value="ECO:0007669"/>
    <property type="project" value="UniProtKB-KW"/>
</dbReference>
<dbReference type="Gene3D" id="3.90.1150.10">
    <property type="entry name" value="Aspartate Aminotransferase, domain 1"/>
    <property type="match status" value="1"/>
</dbReference>
<keyword evidence="8" id="KW-0032">Aminotransferase</keyword>
<comment type="cofactor">
    <cofactor evidence="1 6">
        <name>pyridoxal 5'-phosphate</name>
        <dbReference type="ChEBI" id="CHEBI:597326"/>
    </cofactor>
</comment>
<evidence type="ECO:0000256" key="4">
    <source>
        <dbReference type="ARBA" id="ARBA00022898"/>
    </source>
</evidence>
<evidence type="ECO:0000259" key="7">
    <source>
        <dbReference type="Pfam" id="PF00155"/>
    </source>
</evidence>
<dbReference type="InterPro" id="IPR015421">
    <property type="entry name" value="PyrdxlP-dep_Trfase_major"/>
</dbReference>
<keyword evidence="3" id="KW-0808">Transferase</keyword>
<dbReference type="InterPro" id="IPR001917">
    <property type="entry name" value="Aminotrans_II_pyridoxalP_BS"/>
</dbReference>
<sequence>MTDSAPAPATSTAPVDVFAKVRGHEREAQLNAARDAGLLPYFHVQESAAQPVVVMEGAERVQLGSNNYLGLTSDPRVLQAAHDAIDAYGSGLTGSRLLNGTIPLHLELEREIAAWMGTEDAIVFSTGHQANVGTLGTILAPGDTVVADSADHASILDGCLLSRAKLRAFRHNKLDKLEKQLQRAAGDGGGVLVVVDGVFSMEGDIAPLAEIAELCGRYGARLMVDEAHGAGVLGTRGAGASELLGVEDRVDLRMGTFSKSLASCGGFIAGATEVVDYLRISSRAFLFTASAVPAAVGAALAALRIVRSDEGPALLAGVLDNARYLRDGLEQLGYAVVRPQALGAAAPGPDGRDDVVTPIVPVLVGDDWKAALLWRALFDAGVFVNTALHPAVPPGGALLRTSVMATHRREDLDRALGAFERVKRAFEAEHGELPGPDSH</sequence>
<dbReference type="PANTHER" id="PTHR13693">
    <property type="entry name" value="CLASS II AMINOTRANSFERASE/8-AMINO-7-OXONONANOATE SYNTHASE"/>
    <property type="match status" value="1"/>
</dbReference>
<protein>
    <recommendedName>
        <fullName evidence="2">8-amino-7-oxononanoate synthase</fullName>
        <ecNumber evidence="2">2.3.1.47</ecNumber>
    </recommendedName>
</protein>
<evidence type="ECO:0000256" key="3">
    <source>
        <dbReference type="ARBA" id="ARBA00022679"/>
    </source>
</evidence>
<accession>A0ABU4VMN0</accession>
<evidence type="ECO:0000256" key="5">
    <source>
        <dbReference type="ARBA" id="ARBA00047715"/>
    </source>
</evidence>
<dbReference type="InterPro" id="IPR015424">
    <property type="entry name" value="PyrdxlP-dep_Trfase"/>
</dbReference>
<evidence type="ECO:0000313" key="8">
    <source>
        <dbReference type="EMBL" id="MDX8153096.1"/>
    </source>
</evidence>
<dbReference type="Gene3D" id="3.40.640.10">
    <property type="entry name" value="Type I PLP-dependent aspartate aminotransferase-like (Major domain)"/>
    <property type="match status" value="1"/>
</dbReference>
<dbReference type="InterPro" id="IPR004839">
    <property type="entry name" value="Aminotransferase_I/II_large"/>
</dbReference>
<evidence type="ECO:0000256" key="1">
    <source>
        <dbReference type="ARBA" id="ARBA00001933"/>
    </source>
</evidence>
<dbReference type="Proteomes" id="UP001277761">
    <property type="component" value="Unassembled WGS sequence"/>
</dbReference>
<dbReference type="PROSITE" id="PS00599">
    <property type="entry name" value="AA_TRANSFER_CLASS_2"/>
    <property type="match status" value="1"/>
</dbReference>
<dbReference type="EMBL" id="JAXAVX010000010">
    <property type="protein sequence ID" value="MDX8153096.1"/>
    <property type="molecule type" value="Genomic_DNA"/>
</dbReference>
<dbReference type="InterPro" id="IPR050087">
    <property type="entry name" value="AON_synthase_class-II"/>
</dbReference>
<evidence type="ECO:0000313" key="9">
    <source>
        <dbReference type="Proteomes" id="UP001277761"/>
    </source>
</evidence>
<gene>
    <name evidence="8" type="ORF">SK069_15965</name>
</gene>
<comment type="catalytic activity">
    <reaction evidence="5">
        <text>6-carboxyhexanoyl-[ACP] + L-alanine + H(+) = (8S)-8-amino-7-oxononanoate + holo-[ACP] + CO2</text>
        <dbReference type="Rhea" id="RHEA:42288"/>
        <dbReference type="Rhea" id="RHEA-COMP:9685"/>
        <dbReference type="Rhea" id="RHEA-COMP:9955"/>
        <dbReference type="ChEBI" id="CHEBI:15378"/>
        <dbReference type="ChEBI" id="CHEBI:16526"/>
        <dbReference type="ChEBI" id="CHEBI:57972"/>
        <dbReference type="ChEBI" id="CHEBI:64479"/>
        <dbReference type="ChEBI" id="CHEBI:78846"/>
        <dbReference type="ChEBI" id="CHEBI:149468"/>
        <dbReference type="EC" id="2.3.1.47"/>
    </reaction>
</comment>
<feature type="domain" description="Aminotransferase class I/classII large" evidence="7">
    <location>
        <begin position="61"/>
        <end position="418"/>
    </location>
</feature>
<dbReference type="RefSeq" id="WP_319955248.1">
    <property type="nucleotide sequence ID" value="NZ_JAXAVX010000010.1"/>
</dbReference>
<dbReference type="PANTHER" id="PTHR13693:SF3">
    <property type="entry name" value="LD36009P"/>
    <property type="match status" value="1"/>
</dbReference>
<reference evidence="8 9" key="1">
    <citation type="submission" date="2023-11" db="EMBL/GenBank/DDBJ databases">
        <authorList>
            <person name="Xu M."/>
            <person name="Jiang T."/>
        </authorList>
    </citation>
    <scope>NUCLEOTIDE SEQUENCE [LARGE SCALE GENOMIC DNA]</scope>
    <source>
        <strain evidence="8 9">SD</strain>
    </source>
</reference>
<name>A0ABU4VMN0_9ACTN</name>
<keyword evidence="9" id="KW-1185">Reference proteome</keyword>
<dbReference type="InterPro" id="IPR015422">
    <property type="entry name" value="PyrdxlP-dep_Trfase_small"/>
</dbReference>